<dbReference type="InterPro" id="IPR002347">
    <property type="entry name" value="SDR_fam"/>
</dbReference>
<dbReference type="PRINTS" id="PR00081">
    <property type="entry name" value="GDHRDH"/>
</dbReference>
<accession>A0A258DBP4</accession>
<gene>
    <name evidence="3" type="ORF">B7Z12_04445</name>
</gene>
<comment type="caution">
    <text evidence="3">The sequence shown here is derived from an EMBL/GenBank/DDBJ whole genome shotgun (WGS) entry which is preliminary data.</text>
</comment>
<proteinExistence type="inferred from homology"/>
<comment type="similarity">
    <text evidence="1">Belongs to the short-chain dehydrogenases/reductases (SDR) family.</text>
</comment>
<dbReference type="PANTHER" id="PTHR44196">
    <property type="entry name" value="DEHYDROGENASE/REDUCTASE SDR FAMILY MEMBER 7B"/>
    <property type="match status" value="1"/>
</dbReference>
<dbReference type="PANTHER" id="PTHR44196:SF4">
    <property type="entry name" value="SHORT CHAIN DEHYDROGENASE"/>
    <property type="match status" value="1"/>
</dbReference>
<evidence type="ECO:0000313" key="4">
    <source>
        <dbReference type="Proteomes" id="UP000215616"/>
    </source>
</evidence>
<dbReference type="AlphaFoldDB" id="A0A258DBP4"/>
<dbReference type="PROSITE" id="PS00061">
    <property type="entry name" value="ADH_SHORT"/>
    <property type="match status" value="1"/>
</dbReference>
<name>A0A258DBP4_CAUVI</name>
<evidence type="ECO:0000256" key="2">
    <source>
        <dbReference type="ARBA" id="ARBA00023002"/>
    </source>
</evidence>
<dbReference type="GO" id="GO:0016491">
    <property type="term" value="F:oxidoreductase activity"/>
    <property type="evidence" value="ECO:0007669"/>
    <property type="project" value="UniProtKB-KW"/>
</dbReference>
<keyword evidence="2" id="KW-0560">Oxidoreductase</keyword>
<evidence type="ECO:0000313" key="3">
    <source>
        <dbReference type="EMBL" id="OYX05117.1"/>
    </source>
</evidence>
<organism evidence="3 4">
    <name type="scientific">Caulobacter vibrioides</name>
    <name type="common">Caulobacter crescentus</name>
    <dbReference type="NCBI Taxonomy" id="155892"/>
    <lineage>
        <taxon>Bacteria</taxon>
        <taxon>Pseudomonadati</taxon>
        <taxon>Pseudomonadota</taxon>
        <taxon>Alphaproteobacteria</taxon>
        <taxon>Caulobacterales</taxon>
        <taxon>Caulobacteraceae</taxon>
        <taxon>Caulobacter</taxon>
    </lineage>
</organism>
<dbReference type="InterPro" id="IPR020904">
    <property type="entry name" value="Sc_DH/Rdtase_CS"/>
</dbReference>
<reference evidence="3 4" key="1">
    <citation type="submission" date="2017-03" db="EMBL/GenBank/DDBJ databases">
        <title>Lifting the veil on microbial sulfur biogeochemistry in mining wastewaters.</title>
        <authorList>
            <person name="Kantor R.S."/>
            <person name="Colenbrander Nelson T."/>
            <person name="Marshall S."/>
            <person name="Bennett D."/>
            <person name="Apte S."/>
            <person name="Camacho D."/>
            <person name="Thomas B.C."/>
            <person name="Warren L.A."/>
            <person name="Banfield J.F."/>
        </authorList>
    </citation>
    <scope>NUCLEOTIDE SEQUENCE [LARGE SCALE GENOMIC DNA]</scope>
    <source>
        <strain evidence="3">32-67-7</strain>
    </source>
</reference>
<protein>
    <submittedName>
        <fullName evidence="3">Oxidoreductase</fullName>
    </submittedName>
</protein>
<dbReference type="Gene3D" id="3.40.50.720">
    <property type="entry name" value="NAD(P)-binding Rossmann-like Domain"/>
    <property type="match status" value="1"/>
</dbReference>
<evidence type="ECO:0000256" key="1">
    <source>
        <dbReference type="ARBA" id="ARBA00006484"/>
    </source>
</evidence>
<dbReference type="GO" id="GO:0016020">
    <property type="term" value="C:membrane"/>
    <property type="evidence" value="ECO:0007669"/>
    <property type="project" value="TreeGrafter"/>
</dbReference>
<sequence>MTFDSSKPLAGRIALVTGATRGIGEAVALGLAKAGAHVIAVGRTQGALEALDDAILQATGERATLVPLDLREPDGLDHLGAAIHQRWGKLDILVGAAGVLGPLTPVSHLEPKGWDMIVSTNLTANWRLIRAMDPLLRASDAGRALFFSSSVAKTRRAFWGAYAATKAALEAIVDVYADEMENTTVRAFCVDPGAMRTKMRSAAFPGEDPTTVPAPETIAPFIVDLVRTDRESPKGVVRFKERGQESASVEA</sequence>
<dbReference type="SUPFAM" id="SSF51735">
    <property type="entry name" value="NAD(P)-binding Rossmann-fold domains"/>
    <property type="match status" value="1"/>
</dbReference>
<dbReference type="Pfam" id="PF00106">
    <property type="entry name" value="adh_short"/>
    <property type="match status" value="1"/>
</dbReference>
<dbReference type="Proteomes" id="UP000215616">
    <property type="component" value="Unassembled WGS sequence"/>
</dbReference>
<dbReference type="InterPro" id="IPR036291">
    <property type="entry name" value="NAD(P)-bd_dom_sf"/>
</dbReference>
<dbReference type="EMBL" id="NCDQ01000045">
    <property type="protein sequence ID" value="OYX05117.1"/>
    <property type="molecule type" value="Genomic_DNA"/>
</dbReference>